<evidence type="ECO:0000256" key="6">
    <source>
        <dbReference type="ARBA" id="ARBA00022989"/>
    </source>
</evidence>
<feature type="transmembrane region" description="Helical" evidence="13">
    <location>
        <begin position="234"/>
        <end position="254"/>
    </location>
</feature>
<feature type="binding site" evidence="9">
    <location>
        <position position="53"/>
    </location>
    <ligand>
        <name>Na(+)</name>
        <dbReference type="ChEBI" id="CHEBI:29101"/>
        <label>1</label>
    </ligand>
</feature>
<feature type="transmembrane region" description="Helical" evidence="13">
    <location>
        <begin position="59"/>
        <end position="80"/>
    </location>
</feature>
<dbReference type="PROSITE" id="PS00610">
    <property type="entry name" value="NA_NEUROTRAN_SYMP_1"/>
    <property type="match status" value="1"/>
</dbReference>
<feature type="transmembrane region" description="Helical" evidence="13">
    <location>
        <begin position="476"/>
        <end position="497"/>
    </location>
</feature>
<sequence>MDSGSAVDSKPTEAKSTLEPGGSQGDTAPARGQWTNKTEFVLSCISLSVGLGNVWRFPYLAYTYGGGAFLIPYICVLFLVGKPMYFMEIAFGQYHAEGPVKIWKRVVPIAKGIGIAQVLICLFIAIYYIIIMAWTMYYFWATLIAAFKGEDVPWANFCQSEWAHTPSCITPKNLGRQDGSELATVIPTVIFTNMSTDSNLRRESGAQQYFDRAVLMKYDQGQTYKYNLNNMGSVNLPLLACVAGSWLIVFISLVKGVKSSGKAVYVTATMPFVVLFILLGRGASLPNALEGIKYFIVPNFERLLDIQTWKAAAEQMFYSLAVAFGSLTMLGSYNSFNNNCYQDGIIVSVLDTLTSVTAGLAMFSVLGYLAGQQDVGVENVVASGPGLAFVTFPEALSQMPIPHLWAILFFIMLFTLGVGTQIGLMESVITFVCDRFPQLRKRRPLTVTVIVGLCFLTGLPFITQGGSDLFDIFNEYAGGIALLFVGTFEVVCIMWIYGLKRFINNLTQMLGEKGKMSLYWKTAWICTSPFTLIFILFVALINYKQMSNEISGLPAYADGIGWVLLGLCIIQLPIWA</sequence>
<evidence type="ECO:0000256" key="4">
    <source>
        <dbReference type="ARBA" id="ARBA00022692"/>
    </source>
</evidence>
<dbReference type="Pfam" id="PF00209">
    <property type="entry name" value="SNF"/>
    <property type="match status" value="1"/>
</dbReference>
<evidence type="ECO:0000256" key="7">
    <source>
        <dbReference type="ARBA" id="ARBA00023136"/>
    </source>
</evidence>
<evidence type="ECO:0000256" key="3">
    <source>
        <dbReference type="ARBA" id="ARBA00022448"/>
    </source>
</evidence>
<dbReference type="PANTHER" id="PTHR11616:SF321">
    <property type="entry name" value="SODIUM-DEPENDENT NUTRIENT AMINO ACID TRANSPORTER 1-RELATED"/>
    <property type="match status" value="1"/>
</dbReference>
<keyword evidence="15" id="KW-1185">Reference proteome</keyword>
<comment type="subcellular location">
    <subcellularLocation>
        <location evidence="1">Membrane</location>
        <topology evidence="1">Multi-pass membrane protein</topology>
    </subcellularLocation>
</comment>
<dbReference type="PROSITE" id="PS50267">
    <property type="entry name" value="NA_NEUROTRAN_SYMP_3"/>
    <property type="match status" value="1"/>
</dbReference>
<keyword evidence="10" id="KW-1015">Disulfide bond</keyword>
<feature type="transmembrane region" description="Helical" evidence="13">
    <location>
        <begin position="445"/>
        <end position="464"/>
    </location>
</feature>
<dbReference type="AlphaFoldDB" id="A0A1W0WVF2"/>
<evidence type="ECO:0000256" key="2">
    <source>
        <dbReference type="ARBA" id="ARBA00006459"/>
    </source>
</evidence>
<organism evidence="14 15">
    <name type="scientific">Hypsibius exemplaris</name>
    <name type="common">Freshwater tardigrade</name>
    <dbReference type="NCBI Taxonomy" id="2072580"/>
    <lineage>
        <taxon>Eukaryota</taxon>
        <taxon>Metazoa</taxon>
        <taxon>Ecdysozoa</taxon>
        <taxon>Tardigrada</taxon>
        <taxon>Eutardigrada</taxon>
        <taxon>Parachela</taxon>
        <taxon>Hypsibioidea</taxon>
        <taxon>Hypsibiidae</taxon>
        <taxon>Hypsibius</taxon>
    </lineage>
</organism>
<gene>
    <name evidence="14" type="ORF">BV898_06799</name>
</gene>
<name>A0A1W0WVF2_HYPEX</name>
<feature type="transmembrane region" description="Helical" evidence="13">
    <location>
        <begin position="345"/>
        <end position="370"/>
    </location>
</feature>
<feature type="transmembrane region" description="Helical" evidence="13">
    <location>
        <begin position="404"/>
        <end position="424"/>
    </location>
</feature>
<evidence type="ECO:0000256" key="12">
    <source>
        <dbReference type="SAM" id="MobiDB-lite"/>
    </source>
</evidence>
<comment type="similarity">
    <text evidence="2 11">Belongs to the sodium:neurotransmitter symporter (SNF) (TC 2.A.22) family.</text>
</comment>
<evidence type="ECO:0000256" key="8">
    <source>
        <dbReference type="ARBA" id="ARBA00023180"/>
    </source>
</evidence>
<dbReference type="OrthoDB" id="6581954at2759"/>
<feature type="transmembrane region" description="Helical" evidence="13">
    <location>
        <begin position="553"/>
        <end position="575"/>
    </location>
</feature>
<feature type="binding site" evidence="9">
    <location>
        <position position="319"/>
    </location>
    <ligand>
        <name>Na(+)</name>
        <dbReference type="ChEBI" id="CHEBI:29101"/>
        <label>1</label>
    </ligand>
</feature>
<dbReference type="GO" id="GO:0005283">
    <property type="term" value="F:amino acid:sodium symporter activity"/>
    <property type="evidence" value="ECO:0007669"/>
    <property type="project" value="TreeGrafter"/>
</dbReference>
<proteinExistence type="inferred from homology"/>
<feature type="transmembrane region" description="Helical" evidence="13">
    <location>
        <begin position="518"/>
        <end position="541"/>
    </location>
</feature>
<accession>A0A1W0WVF2</accession>
<keyword evidence="9" id="KW-0479">Metal-binding</keyword>
<protein>
    <recommendedName>
        <fullName evidence="11">Transporter</fullName>
    </recommendedName>
</protein>
<keyword evidence="8" id="KW-0325">Glycoprotein</keyword>
<feature type="region of interest" description="Disordered" evidence="12">
    <location>
        <begin position="1"/>
        <end position="31"/>
    </location>
</feature>
<keyword evidence="9" id="KW-0915">Sodium</keyword>
<dbReference type="GO" id="GO:0046872">
    <property type="term" value="F:metal ion binding"/>
    <property type="evidence" value="ECO:0007669"/>
    <property type="project" value="UniProtKB-KW"/>
</dbReference>
<evidence type="ECO:0000256" key="1">
    <source>
        <dbReference type="ARBA" id="ARBA00004141"/>
    </source>
</evidence>
<keyword evidence="6 13" id="KW-1133">Transmembrane helix</keyword>
<evidence type="ECO:0000313" key="15">
    <source>
        <dbReference type="Proteomes" id="UP000192578"/>
    </source>
</evidence>
<keyword evidence="3 11" id="KW-0813">Transport</keyword>
<keyword evidence="7 13" id="KW-0472">Membrane</keyword>
<dbReference type="GO" id="GO:0005886">
    <property type="term" value="C:plasma membrane"/>
    <property type="evidence" value="ECO:0007669"/>
    <property type="project" value="TreeGrafter"/>
</dbReference>
<dbReference type="InterPro" id="IPR037272">
    <property type="entry name" value="SNS_sf"/>
</dbReference>
<feature type="binding site" evidence="9">
    <location>
        <position position="416"/>
    </location>
    <ligand>
        <name>Na(+)</name>
        <dbReference type="ChEBI" id="CHEBI:29101"/>
        <label>1</label>
    </ligand>
</feature>
<reference evidence="15" key="1">
    <citation type="submission" date="2017-01" db="EMBL/GenBank/DDBJ databases">
        <title>Comparative genomics of anhydrobiosis in the tardigrade Hypsibius dujardini.</title>
        <authorList>
            <person name="Yoshida Y."/>
            <person name="Koutsovoulos G."/>
            <person name="Laetsch D."/>
            <person name="Stevens L."/>
            <person name="Kumar S."/>
            <person name="Horikawa D."/>
            <person name="Ishino K."/>
            <person name="Komine S."/>
            <person name="Tomita M."/>
            <person name="Blaxter M."/>
            <person name="Arakawa K."/>
        </authorList>
    </citation>
    <scope>NUCLEOTIDE SEQUENCE [LARGE SCALE GENOMIC DNA]</scope>
    <source>
        <strain evidence="15">Z151</strain>
    </source>
</reference>
<keyword evidence="4 11" id="KW-0812">Transmembrane</keyword>
<dbReference type="PANTHER" id="PTHR11616">
    <property type="entry name" value="SODIUM/CHLORIDE DEPENDENT TRANSPORTER"/>
    <property type="match status" value="1"/>
</dbReference>
<dbReference type="Proteomes" id="UP000192578">
    <property type="component" value="Unassembled WGS sequence"/>
</dbReference>
<evidence type="ECO:0000256" key="9">
    <source>
        <dbReference type="PIRSR" id="PIRSR600175-1"/>
    </source>
</evidence>
<dbReference type="EMBL" id="MTYJ01000042">
    <property type="protein sequence ID" value="OQV19160.1"/>
    <property type="molecule type" value="Genomic_DNA"/>
</dbReference>
<evidence type="ECO:0000313" key="14">
    <source>
        <dbReference type="EMBL" id="OQV19160.1"/>
    </source>
</evidence>
<dbReference type="GO" id="GO:0089718">
    <property type="term" value="P:amino acid import across plasma membrane"/>
    <property type="evidence" value="ECO:0007669"/>
    <property type="project" value="TreeGrafter"/>
</dbReference>
<keyword evidence="5 11" id="KW-0769">Symport</keyword>
<dbReference type="InterPro" id="IPR000175">
    <property type="entry name" value="Na/ntran_symport"/>
</dbReference>
<feature type="disulfide bond" evidence="10">
    <location>
        <begin position="158"/>
        <end position="168"/>
    </location>
</feature>
<dbReference type="PRINTS" id="PR00176">
    <property type="entry name" value="NANEUSMPORT"/>
</dbReference>
<feature type="transmembrane region" description="Helical" evidence="13">
    <location>
        <begin position="113"/>
        <end position="140"/>
    </location>
</feature>
<evidence type="ECO:0000256" key="13">
    <source>
        <dbReference type="SAM" id="Phobius"/>
    </source>
</evidence>
<feature type="binding site" evidence="9">
    <location>
        <position position="49"/>
    </location>
    <ligand>
        <name>Na(+)</name>
        <dbReference type="ChEBI" id="CHEBI:29101"/>
        <label>2</label>
    </ligand>
</feature>
<evidence type="ECO:0000256" key="10">
    <source>
        <dbReference type="PIRSR" id="PIRSR600175-2"/>
    </source>
</evidence>
<evidence type="ECO:0000256" key="5">
    <source>
        <dbReference type="ARBA" id="ARBA00022847"/>
    </source>
</evidence>
<evidence type="ECO:0000256" key="11">
    <source>
        <dbReference type="RuleBase" id="RU003732"/>
    </source>
</evidence>
<dbReference type="GO" id="GO:0015179">
    <property type="term" value="F:L-amino acid transmembrane transporter activity"/>
    <property type="evidence" value="ECO:0007669"/>
    <property type="project" value="TreeGrafter"/>
</dbReference>
<feature type="transmembrane region" description="Helical" evidence="13">
    <location>
        <begin position="263"/>
        <end position="280"/>
    </location>
</feature>
<comment type="caution">
    <text evidence="14">The sequence shown here is derived from an EMBL/GenBank/DDBJ whole genome shotgun (WGS) entry which is preliminary data.</text>
</comment>
<feature type="transmembrane region" description="Helical" evidence="13">
    <location>
        <begin position="316"/>
        <end position="333"/>
    </location>
</feature>
<dbReference type="SUPFAM" id="SSF161070">
    <property type="entry name" value="SNF-like"/>
    <property type="match status" value="1"/>
</dbReference>